<organism evidence="2">
    <name type="scientific">Aegilops tauschii</name>
    <name type="common">Tausch's goatgrass</name>
    <name type="synonym">Aegilops squarrosa</name>
    <dbReference type="NCBI Taxonomy" id="37682"/>
    <lineage>
        <taxon>Eukaryota</taxon>
        <taxon>Viridiplantae</taxon>
        <taxon>Streptophyta</taxon>
        <taxon>Embryophyta</taxon>
        <taxon>Tracheophyta</taxon>
        <taxon>Spermatophyta</taxon>
        <taxon>Magnoliopsida</taxon>
        <taxon>Liliopsida</taxon>
        <taxon>Poales</taxon>
        <taxon>Poaceae</taxon>
        <taxon>BOP clade</taxon>
        <taxon>Pooideae</taxon>
        <taxon>Triticodae</taxon>
        <taxon>Triticeae</taxon>
        <taxon>Triticinae</taxon>
        <taxon>Aegilops</taxon>
    </lineage>
</organism>
<proteinExistence type="predicted"/>
<dbReference type="AlphaFoldDB" id="M8BVT1"/>
<dbReference type="PANTHER" id="PTHR35162:SF9">
    <property type="entry name" value="OS02G0176600 PROTEIN"/>
    <property type="match status" value="1"/>
</dbReference>
<protein>
    <submittedName>
        <fullName evidence="2">Uncharacterized protein</fullName>
    </submittedName>
</protein>
<reference evidence="2" key="1">
    <citation type="submission" date="2015-06" db="UniProtKB">
        <authorList>
            <consortium name="EnsemblPlants"/>
        </authorList>
    </citation>
    <scope>IDENTIFICATION</scope>
</reference>
<evidence type="ECO:0000256" key="1">
    <source>
        <dbReference type="SAM" id="MobiDB-lite"/>
    </source>
</evidence>
<feature type="compositionally biased region" description="Basic residues" evidence="1">
    <location>
        <begin position="81"/>
        <end position="93"/>
    </location>
</feature>
<dbReference type="EnsemblPlants" id="EMT25928">
    <property type="protein sequence ID" value="EMT25928"/>
    <property type="gene ID" value="F775_43466"/>
</dbReference>
<name>M8BVT1_AEGTA</name>
<accession>M8BVT1</accession>
<feature type="compositionally biased region" description="Basic and acidic residues" evidence="1">
    <location>
        <begin position="1"/>
        <end position="22"/>
    </location>
</feature>
<evidence type="ECO:0000313" key="2">
    <source>
        <dbReference type="EnsemblPlants" id="EMT25928"/>
    </source>
</evidence>
<dbReference type="InterPro" id="IPR053115">
    <property type="entry name" value="CDK_inhibitor"/>
</dbReference>
<dbReference type="PANTHER" id="PTHR35162">
    <property type="entry name" value="OS08G0516600 PROTEIN"/>
    <property type="match status" value="1"/>
</dbReference>
<feature type="region of interest" description="Disordered" evidence="1">
    <location>
        <begin position="1"/>
        <end position="93"/>
    </location>
</feature>
<sequence length="153" mass="16846">MGKGWEERAEEEGGARPGELREMWGSCELREEEGDRPNLPPVRTSATDDGATAADDEDRCATPTSEANMLRAPSLCPPAPRKPRPARAKRRQQHCYYRGRRRRCSSGPAHARYWIVAVPHDLAAVFIAARPPSPSSSPCRPPGGKKIRVHVVG</sequence>